<feature type="binding site" evidence="16">
    <location>
        <position position="51"/>
    </location>
    <ligand>
        <name>S-adenosyl-L-methionine</name>
        <dbReference type="ChEBI" id="CHEBI:59789"/>
        <label>1</label>
    </ligand>
</feature>
<feature type="binding site" evidence="16">
    <location>
        <position position="239"/>
    </location>
    <ligand>
        <name>S-adenosyl-L-methionine</name>
        <dbReference type="ChEBI" id="CHEBI:59789"/>
        <label>2</label>
    </ligand>
</feature>
<dbReference type="PROSITE" id="PS51918">
    <property type="entry name" value="RADICAL_SAM"/>
    <property type="match status" value="1"/>
</dbReference>
<evidence type="ECO:0000256" key="4">
    <source>
        <dbReference type="ARBA" id="ARBA00011245"/>
    </source>
</evidence>
<keyword evidence="5 15" id="KW-0004">4Fe-4S</keyword>
<dbReference type="InterPro" id="IPR006638">
    <property type="entry name" value="Elp3/MiaA/NifB-like_rSAM"/>
</dbReference>
<evidence type="ECO:0000256" key="10">
    <source>
        <dbReference type="ARBA" id="ARBA00023004"/>
    </source>
</evidence>
<dbReference type="PANTHER" id="PTHR13932">
    <property type="entry name" value="COPROPORPHYRINIGEN III OXIDASE"/>
    <property type="match status" value="1"/>
</dbReference>
<dbReference type="GO" id="GO:0051989">
    <property type="term" value="F:coproporphyrinogen dehydrogenase activity"/>
    <property type="evidence" value="ECO:0007669"/>
    <property type="project" value="UniProtKB-EC"/>
</dbReference>
<dbReference type="InterPro" id="IPR004558">
    <property type="entry name" value="Coprogen_oxidase_HemN"/>
</dbReference>
<comment type="catalytic activity">
    <reaction evidence="14 15">
        <text>coproporphyrinogen III + 2 S-adenosyl-L-methionine = protoporphyrinogen IX + 2 5'-deoxyadenosine + 2 L-methionine + 2 CO2</text>
        <dbReference type="Rhea" id="RHEA:15425"/>
        <dbReference type="ChEBI" id="CHEBI:16526"/>
        <dbReference type="ChEBI" id="CHEBI:17319"/>
        <dbReference type="ChEBI" id="CHEBI:57307"/>
        <dbReference type="ChEBI" id="CHEBI:57309"/>
        <dbReference type="ChEBI" id="CHEBI:57844"/>
        <dbReference type="ChEBI" id="CHEBI:59789"/>
        <dbReference type="EC" id="1.3.98.3"/>
    </reaction>
</comment>
<dbReference type="GO" id="GO:0051539">
    <property type="term" value="F:4 iron, 4 sulfur cluster binding"/>
    <property type="evidence" value="ECO:0007669"/>
    <property type="project" value="UniProtKB-KW"/>
</dbReference>
<gene>
    <name evidence="19" type="primary">hemN</name>
    <name evidence="19" type="ORF">CRP01_25210</name>
</gene>
<feature type="binding site" evidence="16">
    <location>
        <position position="108"/>
    </location>
    <ligand>
        <name>S-adenosyl-L-methionine</name>
        <dbReference type="ChEBI" id="CHEBI:59789"/>
        <label>1</label>
    </ligand>
</feature>
<dbReference type="GO" id="GO:0004109">
    <property type="term" value="F:coproporphyrinogen oxidase activity"/>
    <property type="evidence" value="ECO:0007669"/>
    <property type="project" value="InterPro"/>
</dbReference>
<keyword evidence="20" id="KW-1185">Reference proteome</keyword>
<keyword evidence="6 15" id="KW-0963">Cytoplasm</keyword>
<comment type="subunit">
    <text evidence="4">Monomer.</text>
</comment>
<accession>A0A2D0N5R3</accession>
<feature type="binding site" evidence="16">
    <location>
        <position position="205"/>
    </location>
    <ligand>
        <name>S-adenosyl-L-methionine</name>
        <dbReference type="ChEBI" id="CHEBI:59789"/>
        <label>2</label>
    </ligand>
</feature>
<evidence type="ECO:0000256" key="11">
    <source>
        <dbReference type="ARBA" id="ARBA00023014"/>
    </source>
</evidence>
<dbReference type="EC" id="1.3.98.3" evidence="15"/>
<dbReference type="SMART" id="SM00729">
    <property type="entry name" value="Elp3"/>
    <property type="match status" value="1"/>
</dbReference>
<dbReference type="PIRSF" id="PIRSF000167">
    <property type="entry name" value="HemN"/>
    <property type="match status" value="1"/>
</dbReference>
<evidence type="ECO:0000256" key="3">
    <source>
        <dbReference type="ARBA" id="ARBA00005493"/>
    </source>
</evidence>
<protein>
    <recommendedName>
        <fullName evidence="15">Coproporphyrinogen-III oxidase</fullName>
        <ecNumber evidence="15">1.3.98.3</ecNumber>
    </recommendedName>
</protein>
<evidence type="ECO:0000256" key="2">
    <source>
        <dbReference type="ARBA" id="ARBA00004785"/>
    </source>
</evidence>
<keyword evidence="11 15" id="KW-0411">Iron-sulfur</keyword>
<feature type="domain" description="Radical SAM core" evidence="18">
    <location>
        <begin position="42"/>
        <end position="279"/>
    </location>
</feature>
<evidence type="ECO:0000259" key="18">
    <source>
        <dbReference type="PROSITE" id="PS51918"/>
    </source>
</evidence>
<dbReference type="AlphaFoldDB" id="A0A2D0N5R3"/>
<evidence type="ECO:0000256" key="12">
    <source>
        <dbReference type="ARBA" id="ARBA00023244"/>
    </source>
</evidence>
<dbReference type="SUPFAM" id="SSF102114">
    <property type="entry name" value="Radical SAM enzymes"/>
    <property type="match status" value="1"/>
</dbReference>
<proteinExistence type="inferred from homology"/>
<dbReference type="Pfam" id="PF04055">
    <property type="entry name" value="Radical_SAM"/>
    <property type="match status" value="1"/>
</dbReference>
<evidence type="ECO:0000256" key="5">
    <source>
        <dbReference type="ARBA" id="ARBA00022485"/>
    </source>
</evidence>
<dbReference type="NCBIfam" id="TIGR00538">
    <property type="entry name" value="hemN"/>
    <property type="match status" value="1"/>
</dbReference>
<feature type="binding site" evidence="16">
    <location>
        <position position="141"/>
    </location>
    <ligand>
        <name>S-adenosyl-L-methionine</name>
        <dbReference type="ChEBI" id="CHEBI:59789"/>
        <label>1</label>
    </ligand>
</feature>
<dbReference type="GO" id="GO:0005737">
    <property type="term" value="C:cytoplasm"/>
    <property type="evidence" value="ECO:0007669"/>
    <property type="project" value="UniProtKB-SubCell"/>
</dbReference>
<evidence type="ECO:0000256" key="8">
    <source>
        <dbReference type="ARBA" id="ARBA00022723"/>
    </source>
</evidence>
<dbReference type="PANTHER" id="PTHR13932:SF6">
    <property type="entry name" value="OXYGEN-INDEPENDENT COPROPORPHYRINOGEN III OXIDASE"/>
    <property type="match status" value="1"/>
</dbReference>
<dbReference type="Gene3D" id="1.10.10.920">
    <property type="match status" value="1"/>
</dbReference>
<keyword evidence="8 15" id="KW-0479">Metal-binding</keyword>
<evidence type="ECO:0000256" key="17">
    <source>
        <dbReference type="PIRSR" id="PIRSR000167-2"/>
    </source>
</evidence>
<comment type="cofactor">
    <cofactor evidence="15 17">
        <name>[4Fe-4S] cluster</name>
        <dbReference type="ChEBI" id="CHEBI:49883"/>
    </cofactor>
    <text evidence="15 17">Binds 1 [4Fe-4S] cluster. The cluster is coordinated with 3 cysteines and an exchangeable S-adenosyl-L-methionine.</text>
</comment>
<keyword evidence="9 15" id="KW-0560">Oxidoreductase</keyword>
<dbReference type="InterPro" id="IPR058240">
    <property type="entry name" value="rSAM_sf"/>
</dbReference>
<dbReference type="InterPro" id="IPR023404">
    <property type="entry name" value="rSAM_horseshoe"/>
</dbReference>
<evidence type="ECO:0000256" key="13">
    <source>
        <dbReference type="ARBA" id="ARBA00024295"/>
    </source>
</evidence>
<feature type="binding site" evidence="16">
    <location>
        <position position="168"/>
    </location>
    <ligand>
        <name>S-adenosyl-L-methionine</name>
        <dbReference type="ChEBI" id="CHEBI:59789"/>
        <label>2</label>
    </ligand>
</feature>
<dbReference type="UniPathway" id="UPA00251">
    <property type="reaction ID" value="UER00323"/>
</dbReference>
<feature type="binding site" evidence="17">
    <location>
        <position position="57"/>
    </location>
    <ligand>
        <name>[4Fe-4S] cluster</name>
        <dbReference type="ChEBI" id="CHEBI:49883"/>
        <note>4Fe-4S-S-AdoMet</note>
    </ligand>
</feature>
<dbReference type="GO" id="GO:0006782">
    <property type="term" value="P:protoporphyrinogen IX biosynthetic process"/>
    <property type="evidence" value="ECO:0007669"/>
    <property type="project" value="UniProtKB-UniPathway"/>
</dbReference>
<keyword evidence="12 15" id="KW-0627">Porphyrin biosynthesis</keyword>
<reference evidence="19 20" key="1">
    <citation type="submission" date="2017-10" db="EMBL/GenBank/DDBJ databases">
        <title>The draft genome sequence of Lewinella nigricans NBRC 102662.</title>
        <authorList>
            <person name="Wang K."/>
        </authorList>
    </citation>
    <scope>NUCLEOTIDE SEQUENCE [LARGE SCALE GENOMIC DNA]</scope>
    <source>
        <strain evidence="19 20">NBRC 102662</strain>
    </source>
</reference>
<keyword evidence="10 15" id="KW-0408">Iron</keyword>
<evidence type="ECO:0000256" key="16">
    <source>
        <dbReference type="PIRSR" id="PIRSR000167-1"/>
    </source>
</evidence>
<name>A0A2D0N5R3_FLAN2</name>
<feature type="binding site" evidence="16">
    <location>
        <begin position="63"/>
        <end position="65"/>
    </location>
    <ligand>
        <name>S-adenosyl-L-methionine</name>
        <dbReference type="ChEBI" id="CHEBI:59789"/>
        <label>2</label>
    </ligand>
</feature>
<organism evidence="19 20">
    <name type="scientific">Flavilitoribacter nigricans (strain ATCC 23147 / DSM 23189 / NBRC 102662 / NCIMB 1420 / SS-2)</name>
    <name type="common">Lewinella nigricans</name>
    <dbReference type="NCBI Taxonomy" id="1122177"/>
    <lineage>
        <taxon>Bacteria</taxon>
        <taxon>Pseudomonadati</taxon>
        <taxon>Bacteroidota</taxon>
        <taxon>Saprospiria</taxon>
        <taxon>Saprospirales</taxon>
        <taxon>Lewinellaceae</taxon>
        <taxon>Flavilitoribacter</taxon>
    </lineage>
</organism>
<dbReference type="RefSeq" id="WP_099152878.1">
    <property type="nucleotide sequence ID" value="NZ_PDUD01000029.1"/>
</dbReference>
<comment type="subcellular location">
    <subcellularLocation>
        <location evidence="1 15">Cytoplasm</location>
    </subcellularLocation>
</comment>
<feature type="binding site" evidence="16">
    <location>
        <position position="325"/>
    </location>
    <ligand>
        <name>S-adenosyl-L-methionine</name>
        <dbReference type="ChEBI" id="CHEBI:59789"/>
        <label>1</label>
    </ligand>
</feature>
<dbReference type="Gene3D" id="3.80.30.20">
    <property type="entry name" value="tm_1862 like domain"/>
    <property type="match status" value="1"/>
</dbReference>
<evidence type="ECO:0000256" key="14">
    <source>
        <dbReference type="ARBA" id="ARBA00048321"/>
    </source>
</evidence>
<dbReference type="EMBL" id="PDUD01000029">
    <property type="protein sequence ID" value="PHN03845.1"/>
    <property type="molecule type" value="Genomic_DNA"/>
</dbReference>
<feature type="binding site" evidence="16">
    <location>
        <position position="180"/>
    </location>
    <ligand>
        <name>S-adenosyl-L-methionine</name>
        <dbReference type="ChEBI" id="CHEBI:59789"/>
        <label>2</label>
    </ligand>
</feature>
<dbReference type="SFLD" id="SFLDG01065">
    <property type="entry name" value="anaerobic_coproporphyrinogen-I"/>
    <property type="match status" value="1"/>
</dbReference>
<dbReference type="InterPro" id="IPR034505">
    <property type="entry name" value="Coproporphyrinogen-III_oxidase"/>
</dbReference>
<evidence type="ECO:0000256" key="15">
    <source>
        <dbReference type="PIRNR" id="PIRNR000167"/>
    </source>
</evidence>
<dbReference type="SFLD" id="SFLDS00029">
    <property type="entry name" value="Radical_SAM"/>
    <property type="match status" value="1"/>
</dbReference>
<dbReference type="GO" id="GO:0046872">
    <property type="term" value="F:metal ion binding"/>
    <property type="evidence" value="ECO:0007669"/>
    <property type="project" value="UniProtKB-KW"/>
</dbReference>
<evidence type="ECO:0000256" key="6">
    <source>
        <dbReference type="ARBA" id="ARBA00022490"/>
    </source>
</evidence>
<evidence type="ECO:0000313" key="20">
    <source>
        <dbReference type="Proteomes" id="UP000223913"/>
    </source>
</evidence>
<feature type="binding site" evidence="17">
    <location>
        <position position="64"/>
    </location>
    <ligand>
        <name>[4Fe-4S] cluster</name>
        <dbReference type="ChEBI" id="CHEBI:49883"/>
        <note>4Fe-4S-S-AdoMet</note>
    </ligand>
</feature>
<comment type="similarity">
    <text evidence="3 15">Belongs to the anaerobic coproporphyrinogen-III oxidase family.</text>
</comment>
<evidence type="ECO:0000256" key="7">
    <source>
        <dbReference type="ARBA" id="ARBA00022691"/>
    </source>
</evidence>
<comment type="pathway">
    <text evidence="2 15">Porphyrin-containing compound metabolism; protoporphyrin-IX biosynthesis; protoporphyrinogen-IX from coproporphyrinogen-III (AdoMet route): step 1/1.</text>
</comment>
<feature type="binding site" evidence="16">
    <location>
        <begin position="109"/>
        <end position="110"/>
    </location>
    <ligand>
        <name>S-adenosyl-L-methionine</name>
        <dbReference type="ChEBI" id="CHEBI:59789"/>
        <label>2</label>
    </ligand>
</feature>
<feature type="binding site" evidence="17">
    <location>
        <position position="61"/>
    </location>
    <ligand>
        <name>[4Fe-4S] cluster</name>
        <dbReference type="ChEBI" id="CHEBI:49883"/>
        <note>4Fe-4S-S-AdoMet</note>
    </ligand>
</feature>
<comment type="caution">
    <text evidence="19">The sequence shown here is derived from an EMBL/GenBank/DDBJ whole genome shotgun (WGS) entry which is preliminary data.</text>
</comment>
<dbReference type="Proteomes" id="UP000223913">
    <property type="component" value="Unassembled WGS sequence"/>
</dbReference>
<sequence>MKLSLLEKYDKPTPRYTSYPTVPYWDIAPTQETWLGEVSRRISQNREISLYIHLPFCEQLCTYCGCNKRITVNHGVEIPYIESLLREWEIYVEQFPERPILKELHLGGGTPTFFSPENLDRLLRGICREVEIPEDHAFGFEAHPNNTTEGHLRVLRQNGFNRISIGVQDFSPVIMTAINRRQDEADIYNLTRRAREIGYESINYDFVYGLPFQRLQHIHYNLQKLEELMPDRVAYYSYAHVPWKQACQRRFTEADIPQGVDKRALYEVASEGLAELGYRGIGIDHFALPSDSLWKSAESGTLHRNFMGYTPYSTNVLIGLGASAISDGWNTFVQNAPKVEDYQNAVSQGIIPIYRGHMLTDDDIYLRHHILNLMCRFGTSWDKTEWDHHPQLSTALGRLRAMEHDHLVSLNGNSIRVLPNGLPFIRNIAQCFDARFWQNRPTEAVFSKSL</sequence>
<dbReference type="OrthoDB" id="9808022at2"/>
<comment type="function">
    <text evidence="13">Involved in the heme biosynthesis. Catalyzes the anaerobic oxidative decarboxylation of propionate groups of rings A and B of coproporphyrinogen III to yield the vinyl groups in protoporphyrinogen IX.</text>
</comment>
<evidence type="ECO:0000313" key="19">
    <source>
        <dbReference type="EMBL" id="PHN03845.1"/>
    </source>
</evidence>
<keyword evidence="7 15" id="KW-0949">S-adenosyl-L-methionine</keyword>
<dbReference type="InterPro" id="IPR007197">
    <property type="entry name" value="rSAM"/>
</dbReference>
<evidence type="ECO:0000256" key="1">
    <source>
        <dbReference type="ARBA" id="ARBA00004496"/>
    </source>
</evidence>
<evidence type="ECO:0000256" key="9">
    <source>
        <dbReference type="ARBA" id="ARBA00023002"/>
    </source>
</evidence>